<organism evidence="1 2">
    <name type="scientific">Achromobacter xylosoxidans (strain A8)</name>
    <dbReference type="NCBI Taxonomy" id="762376"/>
    <lineage>
        <taxon>Bacteria</taxon>
        <taxon>Pseudomonadati</taxon>
        <taxon>Pseudomonadota</taxon>
        <taxon>Betaproteobacteria</taxon>
        <taxon>Burkholderiales</taxon>
        <taxon>Alcaligenaceae</taxon>
        <taxon>Achromobacter</taxon>
    </lineage>
</organism>
<reference evidence="2" key="1">
    <citation type="journal article" date="2011" name="J. Bacteriol.">
        <title>Complete genome sequence of the haloaromatic acid-degrading bacterium Achromobacter xylosoxidans A8.</title>
        <authorList>
            <person name="Strnad H."/>
            <person name="Ridl J."/>
            <person name="Paces J."/>
            <person name="Kolar M."/>
            <person name="Vlcek C."/>
            <person name="Paces V."/>
        </authorList>
    </citation>
    <scope>NUCLEOTIDE SEQUENCE [LARGE SCALE GENOMIC DNA]</scope>
    <source>
        <strain evidence="2">A8</strain>
        <plasmid evidence="2">pA82</plasmid>
    </source>
</reference>
<name>E3HY93_ACHXA</name>
<dbReference type="AlphaFoldDB" id="E3HY93"/>
<protein>
    <submittedName>
        <fullName evidence="1">Uncharacterized protein</fullName>
    </submittedName>
</protein>
<dbReference type="HOGENOM" id="CLU_038448_0_0_4"/>
<evidence type="ECO:0000313" key="1">
    <source>
        <dbReference type="EMBL" id="ADP20047.1"/>
    </source>
</evidence>
<gene>
    <name evidence="1" type="ordered locus">AXYL_06764</name>
</gene>
<geneLocation type="plasmid" evidence="1 2">
    <name>pA82</name>
</geneLocation>
<dbReference type="EMBL" id="CP002289">
    <property type="protein sequence ID" value="ADP20047.1"/>
    <property type="molecule type" value="Genomic_DNA"/>
</dbReference>
<sequence>MRIPVTAYDLSSGLFTRSARLLGKRWPAKLRGLAHQQNILAVAMGYRDYHDLQTAAHAGRQTLELLTVEERQRALVANLTRDQLLEEAAAMNLALALPLAKFGSKDPSSSESAQSPFLVVLDEMGYYMANHDDGLIAELRVIDGIPNATYLVKDGRVFVFEKLVQLVKEYRARETTVALEDLARGLVNEAIVPAKEAVESWGVVPNPYEMVESPAGALMIRHVAFNARLPGDFHVEGEVRDAFAGLLLGIVQSGLGEFVYRGQPMSLCEPLDLALLPPRPTFQCMEEPAGWDFTALGGVTYVAGFEPVSEALFNDVKEREATWSDERARARRYVQAHVATIWAQAATLRLAALDEPTNEVPDYGREEFAALRLLYPELTMLSDGTLYAWFDSYQVECCYINGWTPDRDDDFLYYLLGKVAGRNLGSEETKEVGQWTAYALLHCELLDEAFAFGRAVFMYNRSLSNLANRIARALGFVAEDQESAGLRGKPLVTMQDMFRLSRKFNVKSTPVEQNLSNLLGAAGAEIGAKPRP</sequence>
<accession>E3HY93</accession>
<evidence type="ECO:0000313" key="2">
    <source>
        <dbReference type="Proteomes" id="UP000006876"/>
    </source>
</evidence>
<dbReference type="RefSeq" id="WP_013397235.1">
    <property type="nucleotide sequence ID" value="NC_014642.1"/>
</dbReference>
<dbReference type="eggNOG" id="ENOG5033T0V">
    <property type="taxonomic scope" value="Bacteria"/>
</dbReference>
<keyword evidence="1" id="KW-0614">Plasmid</keyword>
<dbReference type="Proteomes" id="UP000006876">
    <property type="component" value="Plasmid pA82"/>
</dbReference>
<proteinExistence type="predicted"/>
<dbReference type="KEGG" id="axy:AXYL_06764"/>